<organism evidence="1 2">
    <name type="scientific">Paramecium sonneborni</name>
    <dbReference type="NCBI Taxonomy" id="65129"/>
    <lineage>
        <taxon>Eukaryota</taxon>
        <taxon>Sar</taxon>
        <taxon>Alveolata</taxon>
        <taxon>Ciliophora</taxon>
        <taxon>Intramacronucleata</taxon>
        <taxon>Oligohymenophorea</taxon>
        <taxon>Peniculida</taxon>
        <taxon>Parameciidae</taxon>
        <taxon>Paramecium</taxon>
    </lineage>
</organism>
<evidence type="ECO:0000313" key="1">
    <source>
        <dbReference type="EMBL" id="CAD8093217.1"/>
    </source>
</evidence>
<name>A0A8S1NJ61_9CILI</name>
<dbReference type="Proteomes" id="UP000692954">
    <property type="component" value="Unassembled WGS sequence"/>
</dbReference>
<dbReference type="EMBL" id="CAJJDN010000060">
    <property type="protein sequence ID" value="CAD8093217.1"/>
    <property type="molecule type" value="Genomic_DNA"/>
</dbReference>
<sequence length="55" mass="6638">MNQLQQTLRYIKLKIEKRLYTQIKIMLTQAVFLKKLSKKNLIMKIPIKLCNFKSI</sequence>
<gene>
    <name evidence="1" type="ORF">PSON_ATCC_30995.1.T0600154</name>
</gene>
<reference evidence="1" key="1">
    <citation type="submission" date="2021-01" db="EMBL/GenBank/DDBJ databases">
        <authorList>
            <consortium name="Genoscope - CEA"/>
            <person name="William W."/>
        </authorList>
    </citation>
    <scope>NUCLEOTIDE SEQUENCE</scope>
</reference>
<dbReference type="AlphaFoldDB" id="A0A8S1NJ61"/>
<proteinExistence type="predicted"/>
<accession>A0A8S1NJ61</accession>
<evidence type="ECO:0000313" key="2">
    <source>
        <dbReference type="Proteomes" id="UP000692954"/>
    </source>
</evidence>
<keyword evidence="2" id="KW-1185">Reference proteome</keyword>
<protein>
    <submittedName>
        <fullName evidence="1">Uncharacterized protein</fullName>
    </submittedName>
</protein>
<comment type="caution">
    <text evidence="1">The sequence shown here is derived from an EMBL/GenBank/DDBJ whole genome shotgun (WGS) entry which is preliminary data.</text>
</comment>